<reference evidence="2" key="1">
    <citation type="submission" date="2020-02" db="EMBL/GenBank/DDBJ databases">
        <authorList>
            <person name="Palmer J.M."/>
        </authorList>
    </citation>
    <scope>NUCLEOTIDE SEQUENCE</scope>
    <source>
        <strain evidence="2">EPUS1.4</strain>
        <tissue evidence="2">Thallus</tissue>
    </source>
</reference>
<evidence type="ECO:0000313" key="2">
    <source>
        <dbReference type="EMBL" id="KAF7504368.1"/>
    </source>
</evidence>
<feature type="region of interest" description="Disordered" evidence="1">
    <location>
        <begin position="417"/>
        <end position="437"/>
    </location>
</feature>
<dbReference type="Proteomes" id="UP000606974">
    <property type="component" value="Unassembled WGS sequence"/>
</dbReference>
<feature type="region of interest" description="Disordered" evidence="1">
    <location>
        <begin position="306"/>
        <end position="393"/>
    </location>
</feature>
<name>A0A8H7A8Z6_9EURO</name>
<evidence type="ECO:0000256" key="1">
    <source>
        <dbReference type="SAM" id="MobiDB-lite"/>
    </source>
</evidence>
<dbReference type="AlphaFoldDB" id="A0A8H7A8Z6"/>
<keyword evidence="3" id="KW-1185">Reference proteome</keyword>
<feature type="compositionally biased region" description="Polar residues" evidence="1">
    <location>
        <begin position="137"/>
        <end position="156"/>
    </location>
</feature>
<feature type="compositionally biased region" description="Polar residues" evidence="1">
    <location>
        <begin position="363"/>
        <end position="373"/>
    </location>
</feature>
<evidence type="ECO:0000313" key="3">
    <source>
        <dbReference type="Proteomes" id="UP000606974"/>
    </source>
</evidence>
<feature type="compositionally biased region" description="Polar residues" evidence="1">
    <location>
        <begin position="333"/>
        <end position="342"/>
    </location>
</feature>
<feature type="region of interest" description="Disordered" evidence="1">
    <location>
        <begin position="137"/>
        <end position="187"/>
    </location>
</feature>
<accession>A0A8H7A8Z6</accession>
<feature type="compositionally biased region" description="Basic and acidic residues" evidence="1">
    <location>
        <begin position="343"/>
        <end position="356"/>
    </location>
</feature>
<organism evidence="2 3">
    <name type="scientific">Endocarpon pusillum</name>
    <dbReference type="NCBI Taxonomy" id="364733"/>
    <lineage>
        <taxon>Eukaryota</taxon>
        <taxon>Fungi</taxon>
        <taxon>Dikarya</taxon>
        <taxon>Ascomycota</taxon>
        <taxon>Pezizomycotina</taxon>
        <taxon>Eurotiomycetes</taxon>
        <taxon>Chaetothyriomycetidae</taxon>
        <taxon>Verrucariales</taxon>
        <taxon>Verrucariaceae</taxon>
        <taxon>Endocarpon</taxon>
    </lineage>
</organism>
<gene>
    <name evidence="2" type="ORF">GJ744_002425</name>
</gene>
<dbReference type="EMBL" id="JAACFV010000140">
    <property type="protein sequence ID" value="KAF7504368.1"/>
    <property type="molecule type" value="Genomic_DNA"/>
</dbReference>
<proteinExistence type="predicted"/>
<dbReference type="OrthoDB" id="10415014at2759"/>
<protein>
    <submittedName>
        <fullName evidence="2">Uncharacterized protein</fullName>
    </submittedName>
</protein>
<feature type="compositionally biased region" description="Polar residues" evidence="1">
    <location>
        <begin position="166"/>
        <end position="178"/>
    </location>
</feature>
<comment type="caution">
    <text evidence="2">The sequence shown here is derived from an EMBL/GenBank/DDBJ whole genome shotgun (WGS) entry which is preliminary data.</text>
</comment>
<sequence>MGMNEKSSGLNRSQLHTVAPAHQRALGPALFLHFLVLELEVRRNWPQNRTDAIQQLEHNQCGKAHLVRKGKNFKPIFGPPWQTPHVTRHWSASRLHPEARRVGWSTTCNPRLRLHCPSRARLLGQLQRQLKSWSSLAAATNASPGTVQHTTNQPGAQPTRRKRGPPSTSVGGRSQRGPSSARLADQPQEILNPCNIANPKDVAKSHQVQLQALASVASSSVVTSTAQHRRFDEHDPPSQADLTGQTGVCQMTTSADCGPSENSDSNGHVHEFHRSIERQYLKDFLQYIRELMRDLEIIRDLEPHTTTTTYRDNNDDVGRESAQPNFAMPRPFNLQQDKSMLQQDRRRNFAEAEHSKPAAGSAHKTSSTKQLSDNPWPPATILAHPTSPYERVDRQQWRCASPTLFSIAPSSISGIGTVKSTARRAKRGYSVETGRDK</sequence>